<dbReference type="Pfam" id="PF00288">
    <property type="entry name" value="GHMP_kinases_N"/>
    <property type="match status" value="1"/>
</dbReference>
<dbReference type="GO" id="GO:0042352">
    <property type="term" value="P:GDP-L-fucose salvage"/>
    <property type="evidence" value="ECO:0007669"/>
    <property type="project" value="TreeGrafter"/>
</dbReference>
<evidence type="ECO:0000256" key="3">
    <source>
        <dbReference type="ARBA" id="ARBA00022777"/>
    </source>
</evidence>
<dbReference type="Gene3D" id="3.30.230.120">
    <property type="match status" value="1"/>
</dbReference>
<dbReference type="PRINTS" id="PR00960">
    <property type="entry name" value="LMBPPROTEIN"/>
</dbReference>
<dbReference type="InterPro" id="IPR001174">
    <property type="entry name" value="HddA/FKP"/>
</dbReference>
<feature type="domain" description="GHMP kinase C-terminal" evidence="7">
    <location>
        <begin position="230"/>
        <end position="298"/>
    </location>
</feature>
<dbReference type="InterPro" id="IPR006203">
    <property type="entry name" value="GHMP_knse_ATP-bd_CS"/>
</dbReference>
<sequence length="327" mass="35300">MITTQTPFRISFFGGGSDIGSFYSRHPGAVLSAAINRSMYLTTHPYFDRSAIHLKYSKTELVPSVDQIEHPILRAVLGELVPEGGIEVASIADIPGGTGLGSSSSFTVGLIQNLNARVQRFLPPGRLAEAACRVEIDLLKEPIGKQDQYAAAFGGLNHFTFHSDGRTTVEKIFLAAETVKRLEASLFLLHLGVSRSASTILHEQVRNLCETKIFETQKAMVAQVDVGKQLLRDGDLDGFGRLLHEAWLLKKTLASKISDGAIDAHYQQGLDAGALGGKLVGAGGGGFLLFYCPPQNQGSFLAAMSGLKRVPFRFDFGGSRIIHVSDE</sequence>
<keyword evidence="2" id="KW-0547">Nucleotide-binding</keyword>
<evidence type="ECO:0000256" key="5">
    <source>
        <dbReference type="ARBA" id="ARBA00038121"/>
    </source>
</evidence>
<evidence type="ECO:0000313" key="8">
    <source>
        <dbReference type="EMBL" id="SDS99745.1"/>
    </source>
</evidence>
<dbReference type="InterPro" id="IPR013750">
    <property type="entry name" value="GHMP_kinase_C_dom"/>
</dbReference>
<dbReference type="InterPro" id="IPR006204">
    <property type="entry name" value="GHMP_kinase_N_dom"/>
</dbReference>
<dbReference type="PANTHER" id="PTHR32463">
    <property type="entry name" value="L-FUCOSE KINASE"/>
    <property type="match status" value="1"/>
</dbReference>
<dbReference type="AlphaFoldDB" id="A0A1H1WRN1"/>
<comment type="similarity">
    <text evidence="5">Belongs to the GHMP kinase family.</text>
</comment>
<dbReference type="InterPro" id="IPR052203">
    <property type="entry name" value="GHMP_Kinase-Related"/>
</dbReference>
<dbReference type="SUPFAM" id="SSF55060">
    <property type="entry name" value="GHMP Kinase, C-terminal domain"/>
    <property type="match status" value="1"/>
</dbReference>
<evidence type="ECO:0000259" key="7">
    <source>
        <dbReference type="Pfam" id="PF08544"/>
    </source>
</evidence>
<evidence type="ECO:0000313" key="9">
    <source>
        <dbReference type="Proteomes" id="UP000243904"/>
    </source>
</evidence>
<dbReference type="Pfam" id="PF08544">
    <property type="entry name" value="GHMP_kinases_C"/>
    <property type="match status" value="1"/>
</dbReference>
<dbReference type="GO" id="GO:0005524">
    <property type="term" value="F:ATP binding"/>
    <property type="evidence" value="ECO:0007669"/>
    <property type="project" value="UniProtKB-KW"/>
</dbReference>
<evidence type="ECO:0000259" key="6">
    <source>
        <dbReference type="Pfam" id="PF00288"/>
    </source>
</evidence>
<keyword evidence="1" id="KW-0808">Transferase</keyword>
<evidence type="ECO:0000256" key="4">
    <source>
        <dbReference type="ARBA" id="ARBA00022840"/>
    </source>
</evidence>
<dbReference type="GO" id="GO:0050201">
    <property type="term" value="F:fucokinase activity"/>
    <property type="evidence" value="ECO:0007669"/>
    <property type="project" value="TreeGrafter"/>
</dbReference>
<proteinExistence type="inferred from homology"/>
<dbReference type="SUPFAM" id="SSF54211">
    <property type="entry name" value="Ribosomal protein S5 domain 2-like"/>
    <property type="match status" value="1"/>
</dbReference>
<name>A0A1H1WRN1_9BRAD</name>
<accession>A0A1H1WRN1</accession>
<keyword evidence="3 8" id="KW-0418">Kinase</keyword>
<dbReference type="InterPro" id="IPR036554">
    <property type="entry name" value="GHMP_kinase_C_sf"/>
</dbReference>
<keyword evidence="4" id="KW-0067">ATP-binding</keyword>
<keyword evidence="9" id="KW-1185">Reference proteome</keyword>
<dbReference type="PANTHER" id="PTHR32463:SF0">
    <property type="entry name" value="L-FUCOSE KINASE"/>
    <property type="match status" value="1"/>
</dbReference>
<dbReference type="PROSITE" id="PS00627">
    <property type="entry name" value="GHMP_KINASES_ATP"/>
    <property type="match status" value="1"/>
</dbReference>
<gene>
    <name evidence="8" type="ORF">SAMN05444158_3980</name>
</gene>
<evidence type="ECO:0000256" key="2">
    <source>
        <dbReference type="ARBA" id="ARBA00022741"/>
    </source>
</evidence>
<reference evidence="9" key="1">
    <citation type="submission" date="2016-10" db="EMBL/GenBank/DDBJ databases">
        <authorList>
            <person name="Varghese N."/>
            <person name="Submissions S."/>
        </authorList>
    </citation>
    <scope>NUCLEOTIDE SEQUENCE [LARGE SCALE GENOMIC DNA]</scope>
    <source>
        <strain evidence="9">GAS369</strain>
    </source>
</reference>
<dbReference type="InterPro" id="IPR020568">
    <property type="entry name" value="Ribosomal_Su5_D2-typ_SF"/>
</dbReference>
<dbReference type="EMBL" id="LT629750">
    <property type="protein sequence ID" value="SDS99745.1"/>
    <property type="molecule type" value="Genomic_DNA"/>
</dbReference>
<dbReference type="PIRSF" id="PIRSF036406">
    <property type="entry name" value="Hept_kin"/>
    <property type="match status" value="1"/>
</dbReference>
<dbReference type="InterPro" id="IPR014606">
    <property type="entry name" value="Heptose_7-P_kinase"/>
</dbReference>
<dbReference type="RefSeq" id="WP_146688485.1">
    <property type="nucleotide sequence ID" value="NZ_LT629750.1"/>
</dbReference>
<dbReference type="Proteomes" id="UP000243904">
    <property type="component" value="Chromosome I"/>
</dbReference>
<organism evidence="8 9">
    <name type="scientific">Bradyrhizobium canariense</name>
    <dbReference type="NCBI Taxonomy" id="255045"/>
    <lineage>
        <taxon>Bacteria</taxon>
        <taxon>Pseudomonadati</taxon>
        <taxon>Pseudomonadota</taxon>
        <taxon>Alphaproteobacteria</taxon>
        <taxon>Hyphomicrobiales</taxon>
        <taxon>Nitrobacteraceae</taxon>
        <taxon>Bradyrhizobium</taxon>
    </lineage>
</organism>
<protein>
    <submittedName>
        <fullName evidence="8">D-glycero-alpha-D-manno-heptose-7-phosphate kinase</fullName>
    </submittedName>
</protein>
<evidence type="ECO:0000256" key="1">
    <source>
        <dbReference type="ARBA" id="ARBA00022679"/>
    </source>
</evidence>
<feature type="domain" description="GHMP kinase N-terminal" evidence="6">
    <location>
        <begin position="81"/>
        <end position="155"/>
    </location>
</feature>